<dbReference type="InterPro" id="IPR023352">
    <property type="entry name" value="MAPEG-like_dom_sf"/>
</dbReference>
<keyword evidence="4" id="KW-1000">Mitochondrion outer membrane</keyword>
<comment type="pathway">
    <text evidence="13">Lipid metabolism; leukotriene C4 biosynthesis.</text>
</comment>
<dbReference type="FunFam" id="1.20.120.550:FF:000004">
    <property type="entry name" value="Microsomal glutathione S-transferase 3"/>
    <property type="match status" value="1"/>
</dbReference>
<evidence type="ECO:0000256" key="14">
    <source>
        <dbReference type="ARBA" id="ARBA00037916"/>
    </source>
</evidence>
<dbReference type="Pfam" id="PF01124">
    <property type="entry name" value="MAPEG"/>
    <property type="match status" value="1"/>
</dbReference>
<dbReference type="SUPFAM" id="SSF161084">
    <property type="entry name" value="MAPEG domain-like"/>
    <property type="match status" value="1"/>
</dbReference>
<dbReference type="InterPro" id="IPR001129">
    <property type="entry name" value="Membr-assoc_MAPEG"/>
</dbReference>
<dbReference type="EC" id="4.4.1.20" evidence="15"/>
<dbReference type="GO" id="GO:0004364">
    <property type="term" value="F:glutathione transferase activity"/>
    <property type="evidence" value="ECO:0007669"/>
    <property type="project" value="TreeGrafter"/>
</dbReference>
<evidence type="ECO:0000256" key="8">
    <source>
        <dbReference type="ARBA" id="ARBA00023128"/>
    </source>
</evidence>
<evidence type="ECO:0000313" key="22">
    <source>
        <dbReference type="EMBL" id="TMW56480.1"/>
    </source>
</evidence>
<keyword evidence="3 21" id="KW-0812">Transmembrane</keyword>
<keyword evidence="8" id="KW-0496">Mitochondrion</keyword>
<evidence type="ECO:0000256" key="16">
    <source>
        <dbReference type="ARBA" id="ARBA00049298"/>
    </source>
</evidence>
<protein>
    <recommendedName>
        <fullName evidence="18">Glutathione S-transferase 3, mitochondrial</fullName>
        <ecNumber evidence="15">4.4.1.20</ecNumber>
    </recommendedName>
    <alternativeName>
        <fullName evidence="19">Glutathione peroxidase MGST3</fullName>
    </alternativeName>
    <alternativeName>
        <fullName evidence="20">LTC4 synthase MGST3</fullName>
    </alternativeName>
</protein>
<keyword evidence="12" id="KW-0449">Lipoprotein</keyword>
<evidence type="ECO:0000256" key="20">
    <source>
        <dbReference type="ARBA" id="ARBA00076908"/>
    </source>
</evidence>
<evidence type="ECO:0000256" key="19">
    <source>
        <dbReference type="ARBA" id="ARBA00075145"/>
    </source>
</evidence>
<evidence type="ECO:0000256" key="3">
    <source>
        <dbReference type="ARBA" id="ARBA00022692"/>
    </source>
</evidence>
<comment type="catalytic activity">
    <reaction evidence="17">
        <text>15-deoxy-Delta(12,14)-prostaglandin J2 + glutathione = 15-deoxy-Delta(12,14)-prostaglandin J2-S-(R)-glutathione</text>
        <dbReference type="Rhea" id="RHEA:75963"/>
        <dbReference type="ChEBI" id="CHEBI:57925"/>
        <dbReference type="ChEBI" id="CHEBI:85236"/>
        <dbReference type="ChEBI" id="CHEBI:194498"/>
    </reaction>
    <physiologicalReaction direction="left-to-right" evidence="17">
        <dbReference type="Rhea" id="RHEA:75964"/>
    </physiologicalReaction>
</comment>
<evidence type="ECO:0000256" key="17">
    <source>
        <dbReference type="ARBA" id="ARBA00051411"/>
    </source>
</evidence>
<evidence type="ECO:0000256" key="18">
    <source>
        <dbReference type="ARBA" id="ARBA00069748"/>
    </source>
</evidence>
<reference evidence="22" key="1">
    <citation type="submission" date="2019-03" db="EMBL/GenBank/DDBJ databases">
        <title>Long read genome sequence of the mycoparasitic Pythium oligandrum ATCC 38472 isolated from sugarbeet rhizosphere.</title>
        <authorList>
            <person name="Gaulin E."/>
        </authorList>
    </citation>
    <scope>NUCLEOTIDE SEQUENCE</scope>
    <source>
        <strain evidence="22">ATCC 38472_TT</strain>
    </source>
</reference>
<evidence type="ECO:0000256" key="7">
    <source>
        <dbReference type="ARBA" id="ARBA00023098"/>
    </source>
</evidence>
<evidence type="ECO:0000256" key="1">
    <source>
        <dbReference type="ARBA" id="ARBA00004374"/>
    </source>
</evidence>
<feature type="transmembrane region" description="Helical" evidence="21">
    <location>
        <begin position="71"/>
        <end position="104"/>
    </location>
</feature>
<dbReference type="PANTHER" id="PTHR10250:SF26">
    <property type="entry name" value="GLUTATHIONE S-TRANSFERASE 3, MITOCHONDRIAL"/>
    <property type="match status" value="1"/>
</dbReference>
<proteinExistence type="predicted"/>
<evidence type="ECO:0000256" key="15">
    <source>
        <dbReference type="ARBA" id="ARBA00039056"/>
    </source>
</evidence>
<evidence type="ECO:0000256" key="21">
    <source>
        <dbReference type="SAM" id="Phobius"/>
    </source>
</evidence>
<dbReference type="OrthoDB" id="410651at2759"/>
<evidence type="ECO:0000256" key="2">
    <source>
        <dbReference type="ARBA" id="ARBA00022679"/>
    </source>
</evidence>
<keyword evidence="7" id="KW-0443">Lipid metabolism</keyword>
<feature type="transmembrane region" description="Helical" evidence="21">
    <location>
        <begin position="12"/>
        <end position="28"/>
    </location>
</feature>
<evidence type="ECO:0000256" key="4">
    <source>
        <dbReference type="ARBA" id="ARBA00022787"/>
    </source>
</evidence>
<evidence type="ECO:0000256" key="6">
    <source>
        <dbReference type="ARBA" id="ARBA00023002"/>
    </source>
</evidence>
<organism evidence="22 23">
    <name type="scientific">Pythium oligandrum</name>
    <name type="common">Mycoparasitic fungus</name>
    <dbReference type="NCBI Taxonomy" id="41045"/>
    <lineage>
        <taxon>Eukaryota</taxon>
        <taxon>Sar</taxon>
        <taxon>Stramenopiles</taxon>
        <taxon>Oomycota</taxon>
        <taxon>Peronosporomycetes</taxon>
        <taxon>Pythiales</taxon>
        <taxon>Pythiaceae</taxon>
        <taxon>Pythium</taxon>
    </lineage>
</organism>
<dbReference type="GO" id="GO:0006691">
    <property type="term" value="P:leukotriene metabolic process"/>
    <property type="evidence" value="ECO:0007669"/>
    <property type="project" value="UniProtKB-ARBA"/>
</dbReference>
<dbReference type="EMBL" id="SPLM01000145">
    <property type="protein sequence ID" value="TMW56480.1"/>
    <property type="molecule type" value="Genomic_DNA"/>
</dbReference>
<gene>
    <name evidence="22" type="ORF">Poli38472_006490</name>
</gene>
<dbReference type="GO" id="GO:0004602">
    <property type="term" value="F:glutathione peroxidase activity"/>
    <property type="evidence" value="ECO:0007669"/>
    <property type="project" value="TreeGrafter"/>
</dbReference>
<dbReference type="GO" id="GO:0006629">
    <property type="term" value="P:lipid metabolic process"/>
    <property type="evidence" value="ECO:0007669"/>
    <property type="project" value="UniProtKB-KW"/>
</dbReference>
<evidence type="ECO:0000256" key="13">
    <source>
        <dbReference type="ARBA" id="ARBA00037884"/>
    </source>
</evidence>
<evidence type="ECO:0000256" key="5">
    <source>
        <dbReference type="ARBA" id="ARBA00022989"/>
    </source>
</evidence>
<keyword evidence="9 21" id="KW-0472">Membrane</keyword>
<dbReference type="GO" id="GO:0005783">
    <property type="term" value="C:endoplasmic reticulum"/>
    <property type="evidence" value="ECO:0007669"/>
    <property type="project" value="TreeGrafter"/>
</dbReference>
<sequence length="140" mass="15811">MVAVLLKKEHGYILLLVLLMVCVNTWAVEKVDKARKHYGIHYPQMYAEKGHPFEKEFNCVQRAHQNMLEALPLFLALLFTSSIYRPGVAAICGLVRILGFIVYVHGYSSGDPEKRVWGAFGYLGFLGFLGLTFEGALKFL</sequence>
<keyword evidence="23" id="KW-1185">Reference proteome</keyword>
<evidence type="ECO:0000256" key="11">
    <source>
        <dbReference type="ARBA" id="ARBA00023239"/>
    </source>
</evidence>
<comment type="catalytic activity">
    <reaction evidence="16">
        <text>leukotriene C4 = leukotriene A4 + glutathione</text>
        <dbReference type="Rhea" id="RHEA:17617"/>
        <dbReference type="ChEBI" id="CHEBI:57463"/>
        <dbReference type="ChEBI" id="CHEBI:57925"/>
        <dbReference type="ChEBI" id="CHEBI:57973"/>
        <dbReference type="EC" id="4.4.1.20"/>
    </reaction>
    <physiologicalReaction direction="right-to-left" evidence="16">
        <dbReference type="Rhea" id="RHEA:17619"/>
    </physiologicalReaction>
</comment>
<evidence type="ECO:0000313" key="23">
    <source>
        <dbReference type="Proteomes" id="UP000794436"/>
    </source>
</evidence>
<dbReference type="GO" id="GO:0004464">
    <property type="term" value="F:leukotriene-C4 synthase activity"/>
    <property type="evidence" value="ECO:0007669"/>
    <property type="project" value="UniProtKB-EC"/>
</dbReference>
<accession>A0A8K1C502</accession>
<keyword evidence="6" id="KW-0560">Oxidoreductase</keyword>
<dbReference type="GO" id="GO:0005741">
    <property type="term" value="C:mitochondrial outer membrane"/>
    <property type="evidence" value="ECO:0007669"/>
    <property type="project" value="UniProtKB-SubCell"/>
</dbReference>
<keyword evidence="11" id="KW-0456">Lyase</keyword>
<dbReference type="GO" id="GO:0005635">
    <property type="term" value="C:nuclear envelope"/>
    <property type="evidence" value="ECO:0007669"/>
    <property type="project" value="TreeGrafter"/>
</dbReference>
<keyword evidence="10" id="KW-0564">Palmitate</keyword>
<evidence type="ECO:0000256" key="10">
    <source>
        <dbReference type="ARBA" id="ARBA00023139"/>
    </source>
</evidence>
<keyword evidence="5 21" id="KW-1133">Transmembrane helix</keyword>
<dbReference type="PANTHER" id="PTHR10250">
    <property type="entry name" value="MICROSOMAL GLUTATHIONE S-TRANSFERASE"/>
    <property type="match status" value="1"/>
</dbReference>
<dbReference type="Proteomes" id="UP000794436">
    <property type="component" value="Unassembled WGS sequence"/>
</dbReference>
<comment type="caution">
    <text evidence="22">The sequence shown here is derived from an EMBL/GenBank/DDBJ whole genome shotgun (WGS) entry which is preliminary data.</text>
</comment>
<evidence type="ECO:0000256" key="9">
    <source>
        <dbReference type="ARBA" id="ARBA00023136"/>
    </source>
</evidence>
<feature type="transmembrane region" description="Helical" evidence="21">
    <location>
        <begin position="116"/>
        <end position="137"/>
    </location>
</feature>
<comment type="subcellular location">
    <subcellularLocation>
        <location evidence="1">Mitochondrion outer membrane</location>
        <topology evidence="1">Multi-pass membrane protein</topology>
    </subcellularLocation>
</comment>
<name>A0A8K1C502_PYTOL</name>
<keyword evidence="2" id="KW-0808">Transferase</keyword>
<dbReference type="Gene3D" id="1.20.120.550">
    <property type="entry name" value="Membrane associated eicosanoid/glutathione metabolism-like domain"/>
    <property type="match status" value="1"/>
</dbReference>
<dbReference type="AlphaFoldDB" id="A0A8K1C502"/>
<comment type="pathway">
    <text evidence="14">Lipid metabolism; arachidonate metabolism.</text>
</comment>
<evidence type="ECO:0000256" key="12">
    <source>
        <dbReference type="ARBA" id="ARBA00023288"/>
    </source>
</evidence>
<dbReference type="InterPro" id="IPR050997">
    <property type="entry name" value="MAPEG"/>
</dbReference>